<protein>
    <submittedName>
        <fullName evidence="1">Uncharacterized protein</fullName>
    </submittedName>
</protein>
<dbReference type="OrthoDB" id="7875658at2"/>
<dbReference type="EMBL" id="QGGW01000006">
    <property type="protein sequence ID" value="PWK59848.1"/>
    <property type="molecule type" value="Genomic_DNA"/>
</dbReference>
<name>A0A316GGX8_9RHOB</name>
<dbReference type="AlphaFoldDB" id="A0A316GGX8"/>
<accession>A0A316GGX8</accession>
<dbReference type="Proteomes" id="UP000245708">
    <property type="component" value="Unassembled WGS sequence"/>
</dbReference>
<sequence>MAIPFTPIAVAAIRYGAVAAIAYAAARRARAQTVPPAAEAAMDRIPAGIRVGHAPGQMNATARWTRSIRLGTTGPGVEIDLGALARLRLRRIA</sequence>
<evidence type="ECO:0000313" key="2">
    <source>
        <dbReference type="Proteomes" id="UP000245708"/>
    </source>
</evidence>
<comment type="caution">
    <text evidence="1">The sequence shown here is derived from an EMBL/GenBank/DDBJ whole genome shotgun (WGS) entry which is preliminary data.</text>
</comment>
<reference evidence="1 2" key="1">
    <citation type="submission" date="2018-05" db="EMBL/GenBank/DDBJ databases">
        <title>Genomic Encyclopedia of Type Strains, Phase IV (KMG-IV): sequencing the most valuable type-strain genomes for metagenomic binning, comparative biology and taxonomic classification.</title>
        <authorList>
            <person name="Goeker M."/>
        </authorList>
    </citation>
    <scope>NUCLEOTIDE SEQUENCE [LARGE SCALE GENOMIC DNA]</scope>
    <source>
        <strain evidence="1 2">DSM 16097</strain>
    </source>
</reference>
<gene>
    <name evidence="1" type="ORF">C7455_106135</name>
</gene>
<organism evidence="1 2">
    <name type="scientific">Roseicyclus mahoneyensis</name>
    <dbReference type="NCBI Taxonomy" id="164332"/>
    <lineage>
        <taxon>Bacteria</taxon>
        <taxon>Pseudomonadati</taxon>
        <taxon>Pseudomonadota</taxon>
        <taxon>Alphaproteobacteria</taxon>
        <taxon>Rhodobacterales</taxon>
        <taxon>Roseobacteraceae</taxon>
        <taxon>Roseicyclus</taxon>
    </lineage>
</organism>
<keyword evidence="2" id="KW-1185">Reference proteome</keyword>
<evidence type="ECO:0000313" key="1">
    <source>
        <dbReference type="EMBL" id="PWK59848.1"/>
    </source>
</evidence>
<proteinExistence type="predicted"/>
<dbReference type="RefSeq" id="WP_109668939.1">
    <property type="nucleotide sequence ID" value="NZ_QGGW01000006.1"/>
</dbReference>